<organism evidence="11 12">
    <name type="scientific">Lacipirellula limnantheis</name>
    <dbReference type="NCBI Taxonomy" id="2528024"/>
    <lineage>
        <taxon>Bacteria</taxon>
        <taxon>Pseudomonadati</taxon>
        <taxon>Planctomycetota</taxon>
        <taxon>Planctomycetia</taxon>
        <taxon>Pirellulales</taxon>
        <taxon>Lacipirellulaceae</taxon>
        <taxon>Lacipirellula</taxon>
    </lineage>
</organism>
<dbReference type="InterPro" id="IPR006467">
    <property type="entry name" value="MiaB-like_bact"/>
</dbReference>
<evidence type="ECO:0000256" key="6">
    <source>
        <dbReference type="ARBA" id="ARBA00022723"/>
    </source>
</evidence>
<evidence type="ECO:0000256" key="3">
    <source>
        <dbReference type="ARBA" id="ARBA00022490"/>
    </source>
</evidence>
<evidence type="ECO:0000313" key="12">
    <source>
        <dbReference type="Proteomes" id="UP000317909"/>
    </source>
</evidence>
<dbReference type="InterPro" id="IPR023404">
    <property type="entry name" value="rSAM_horseshoe"/>
</dbReference>
<comment type="cofactor">
    <cofactor evidence="1">
        <name>[4Fe-4S] cluster</name>
        <dbReference type="ChEBI" id="CHEBI:49883"/>
    </cofactor>
</comment>
<dbReference type="Gene3D" id="3.80.30.20">
    <property type="entry name" value="tm_1862 like domain"/>
    <property type="match status" value="1"/>
</dbReference>
<evidence type="ECO:0000256" key="5">
    <source>
        <dbReference type="ARBA" id="ARBA00022691"/>
    </source>
</evidence>
<keyword evidence="12" id="KW-1185">Reference proteome</keyword>
<evidence type="ECO:0000259" key="10">
    <source>
        <dbReference type="PROSITE" id="PS51918"/>
    </source>
</evidence>
<evidence type="ECO:0000259" key="9">
    <source>
        <dbReference type="PROSITE" id="PS51449"/>
    </source>
</evidence>
<dbReference type="EC" id="2.-.-.-" evidence="11"/>
<evidence type="ECO:0000256" key="1">
    <source>
        <dbReference type="ARBA" id="ARBA00001966"/>
    </source>
</evidence>
<sequence>MTMKLKTVTLGCKVNQYETEFVREGLLGIGYEDAVDRESADLCIVNTCTVTSEGDSKSRQVIRRLARENPASKIVVMGCYATRAPDEVAALPNVSEVVTDKRELPDLLGRFGVVDVPTGISGFARRHRAYVKVQDGCMLRCSFCIIPYVRPNLASRPAAHIADEVRRLVDAGHREVVLTGIHLGHYGVDWNRSLPKESWTRLSHLVRDLAELPGDFRMRLSSIEATEVTRELIDVMAEQPDKVAPHLHISMQSGSDGVLRRMRRRWGAQRFVDRCGLLKERLDRPAITTDVIVGFPGETDAEFAETVDVCRHAGFSKIHMFPFSPRRGTPAAEMTEQVSKQTKHDRGVELARVEAELRAEYYASLAGMPLRVLFESPLEQSESNQRAEGFIPSAPQHIGTSCRYAPVALPADLAPIGEFVDVIAGPEMGAYLTAEVAAAAPALTP</sequence>
<dbReference type="InterPro" id="IPR058240">
    <property type="entry name" value="rSAM_sf"/>
</dbReference>
<dbReference type="InterPro" id="IPR006638">
    <property type="entry name" value="Elp3/MiaA/NifB-like_rSAM"/>
</dbReference>
<dbReference type="InterPro" id="IPR007197">
    <property type="entry name" value="rSAM"/>
</dbReference>
<evidence type="ECO:0000256" key="2">
    <source>
        <dbReference type="ARBA" id="ARBA00022485"/>
    </source>
</evidence>
<dbReference type="FunFam" id="3.80.30.20:FF:000001">
    <property type="entry name" value="tRNA-2-methylthio-N(6)-dimethylallyladenosine synthase 2"/>
    <property type="match status" value="1"/>
</dbReference>
<keyword evidence="6" id="KW-0479">Metal-binding</keyword>
<dbReference type="EMBL" id="CP036339">
    <property type="protein sequence ID" value="QDT72262.1"/>
    <property type="molecule type" value="Genomic_DNA"/>
</dbReference>
<dbReference type="GO" id="GO:0035598">
    <property type="term" value="F:tRNA (N(6)-L-threonylcarbamoyladenosine(37)-C(2))-methylthiotransferase activity"/>
    <property type="evidence" value="ECO:0007669"/>
    <property type="project" value="TreeGrafter"/>
</dbReference>
<dbReference type="Pfam" id="PF04055">
    <property type="entry name" value="Radical_SAM"/>
    <property type="match status" value="1"/>
</dbReference>
<protein>
    <submittedName>
        <fullName evidence="11">Threonylcarbamoyladenosine tRNA methylthiotransferase MtaB</fullName>
        <ecNumber evidence="11">2.-.-.-</ecNumber>
    </submittedName>
</protein>
<dbReference type="SFLD" id="SFLDS00029">
    <property type="entry name" value="Radical_SAM"/>
    <property type="match status" value="1"/>
</dbReference>
<dbReference type="NCBIfam" id="TIGR00089">
    <property type="entry name" value="MiaB/RimO family radical SAM methylthiotransferase"/>
    <property type="match status" value="1"/>
</dbReference>
<dbReference type="PANTHER" id="PTHR11918">
    <property type="entry name" value="RADICAL SAM PROTEINS"/>
    <property type="match status" value="1"/>
</dbReference>
<dbReference type="PROSITE" id="PS51449">
    <property type="entry name" value="MTTASE_N"/>
    <property type="match status" value="1"/>
</dbReference>
<name>A0A517TV61_9BACT</name>
<feature type="domain" description="MTTase N-terminal" evidence="9">
    <location>
        <begin position="3"/>
        <end position="113"/>
    </location>
</feature>
<dbReference type="Gene3D" id="3.40.50.12160">
    <property type="entry name" value="Methylthiotransferase, N-terminal domain"/>
    <property type="match status" value="1"/>
</dbReference>
<dbReference type="Proteomes" id="UP000317909">
    <property type="component" value="Chromosome"/>
</dbReference>
<dbReference type="InterPro" id="IPR005839">
    <property type="entry name" value="Methylthiotransferase"/>
</dbReference>
<dbReference type="CDD" id="cd01335">
    <property type="entry name" value="Radical_SAM"/>
    <property type="match status" value="1"/>
</dbReference>
<proteinExistence type="predicted"/>
<evidence type="ECO:0000256" key="7">
    <source>
        <dbReference type="ARBA" id="ARBA00023004"/>
    </source>
</evidence>
<keyword evidence="7" id="KW-0408">Iron</keyword>
<dbReference type="SFLD" id="SFLDG01061">
    <property type="entry name" value="methylthiotransferase"/>
    <property type="match status" value="1"/>
</dbReference>
<reference evidence="11 12" key="1">
    <citation type="submission" date="2019-02" db="EMBL/GenBank/DDBJ databases">
        <title>Deep-cultivation of Planctomycetes and their phenomic and genomic characterization uncovers novel biology.</title>
        <authorList>
            <person name="Wiegand S."/>
            <person name="Jogler M."/>
            <person name="Boedeker C."/>
            <person name="Pinto D."/>
            <person name="Vollmers J."/>
            <person name="Rivas-Marin E."/>
            <person name="Kohn T."/>
            <person name="Peeters S.H."/>
            <person name="Heuer A."/>
            <person name="Rast P."/>
            <person name="Oberbeckmann S."/>
            <person name="Bunk B."/>
            <person name="Jeske O."/>
            <person name="Meyerdierks A."/>
            <person name="Storesund J.E."/>
            <person name="Kallscheuer N."/>
            <person name="Luecker S."/>
            <person name="Lage O.M."/>
            <person name="Pohl T."/>
            <person name="Merkel B.J."/>
            <person name="Hornburger P."/>
            <person name="Mueller R.-W."/>
            <person name="Bruemmer F."/>
            <person name="Labrenz M."/>
            <person name="Spormann A.M."/>
            <person name="Op den Camp H."/>
            <person name="Overmann J."/>
            <person name="Amann R."/>
            <person name="Jetten M.S.M."/>
            <person name="Mascher T."/>
            <person name="Medema M.H."/>
            <person name="Devos D.P."/>
            <person name="Kaster A.-K."/>
            <person name="Ovreas L."/>
            <person name="Rohde M."/>
            <person name="Galperin M.Y."/>
            <person name="Jogler C."/>
        </authorList>
    </citation>
    <scope>NUCLEOTIDE SEQUENCE [LARGE SCALE GENOMIC DNA]</scope>
    <source>
        <strain evidence="11 12">I41</strain>
    </source>
</reference>
<evidence type="ECO:0000256" key="8">
    <source>
        <dbReference type="ARBA" id="ARBA00023014"/>
    </source>
</evidence>
<gene>
    <name evidence="11" type="primary">mtaB</name>
    <name evidence="11" type="ORF">I41_14340</name>
</gene>
<dbReference type="OrthoDB" id="9805215at2"/>
<accession>A0A517TV61</accession>
<dbReference type="SFLD" id="SFLDG01082">
    <property type="entry name" value="B12-binding_domain_containing"/>
    <property type="match status" value="1"/>
</dbReference>
<evidence type="ECO:0000256" key="4">
    <source>
        <dbReference type="ARBA" id="ARBA00022679"/>
    </source>
</evidence>
<feature type="domain" description="Radical SAM core" evidence="10">
    <location>
        <begin position="123"/>
        <end position="360"/>
    </location>
</feature>
<dbReference type="Pfam" id="PF00919">
    <property type="entry name" value="UPF0004"/>
    <property type="match status" value="1"/>
</dbReference>
<dbReference type="NCBIfam" id="TIGR01579">
    <property type="entry name" value="MiaB-like-C"/>
    <property type="match status" value="1"/>
</dbReference>
<dbReference type="InterPro" id="IPR038135">
    <property type="entry name" value="Methylthiotransferase_N_sf"/>
</dbReference>
<dbReference type="PANTHER" id="PTHR11918:SF45">
    <property type="entry name" value="THREONYLCARBAMOYLADENOSINE TRNA METHYLTHIOTRANSFERASE"/>
    <property type="match status" value="1"/>
</dbReference>
<dbReference type="SUPFAM" id="SSF102114">
    <property type="entry name" value="Radical SAM enzymes"/>
    <property type="match status" value="1"/>
</dbReference>
<keyword evidence="5" id="KW-0949">S-adenosyl-L-methionine</keyword>
<dbReference type="GO" id="GO:0051539">
    <property type="term" value="F:4 iron, 4 sulfur cluster binding"/>
    <property type="evidence" value="ECO:0007669"/>
    <property type="project" value="UniProtKB-KW"/>
</dbReference>
<dbReference type="GO" id="GO:0046872">
    <property type="term" value="F:metal ion binding"/>
    <property type="evidence" value="ECO:0007669"/>
    <property type="project" value="UniProtKB-KW"/>
</dbReference>
<evidence type="ECO:0000313" key="11">
    <source>
        <dbReference type="EMBL" id="QDT72262.1"/>
    </source>
</evidence>
<dbReference type="SMART" id="SM00729">
    <property type="entry name" value="Elp3"/>
    <property type="match status" value="1"/>
</dbReference>
<dbReference type="AlphaFoldDB" id="A0A517TV61"/>
<keyword evidence="3" id="KW-0963">Cytoplasm</keyword>
<dbReference type="PROSITE" id="PS51918">
    <property type="entry name" value="RADICAL_SAM"/>
    <property type="match status" value="1"/>
</dbReference>
<keyword evidence="8" id="KW-0411">Iron-sulfur</keyword>
<keyword evidence="4 11" id="KW-0808">Transferase</keyword>
<dbReference type="InterPro" id="IPR013848">
    <property type="entry name" value="Methylthiotransferase_N"/>
</dbReference>
<keyword evidence="2" id="KW-0004">4Fe-4S</keyword>
<dbReference type="KEGG" id="llh:I41_14340"/>